<dbReference type="Pfam" id="PF25732">
    <property type="entry name" value="BILF1"/>
    <property type="match status" value="1"/>
</dbReference>
<accession>A0A0A0RZB4</accession>
<reference evidence="2" key="1">
    <citation type="journal article" date="2015" name="J. Virol.">
        <title>Identification and functional comparison of seven-transmembrane G-protein-coupled BILF1 receptors in recently discovered nonhuman primate lymphocryptoviruses.</title>
        <authorList>
            <person name="Spiess K."/>
            <person name="Fares S."/>
            <person name="Sparre-Ulrich A.H."/>
            <person name="Hilgenberg E."/>
            <person name="Jarvis M.A."/>
            <person name="Ehlers B."/>
            <person name="Rosenkilde M.M."/>
        </authorList>
    </citation>
    <scope>NUCLEOTIDE SEQUENCE</scope>
    <source>
        <strain evidence="2">PpitLCV1</strain>
    </source>
</reference>
<keyword evidence="1" id="KW-1133">Transmembrane helix</keyword>
<feature type="transmembrane region" description="Helical" evidence="1">
    <location>
        <begin position="32"/>
        <end position="54"/>
    </location>
</feature>
<keyword evidence="1" id="KW-0472">Membrane</keyword>
<protein>
    <submittedName>
        <fullName evidence="2">BILF1</fullName>
    </submittedName>
</protein>
<feature type="transmembrane region" description="Helical" evidence="1">
    <location>
        <begin position="218"/>
        <end position="239"/>
    </location>
</feature>
<gene>
    <name evidence="2" type="primary">BILF1</name>
</gene>
<organism evidence="2">
    <name type="scientific">Pithecia pithecia lymphocryptovirus 1</name>
    <dbReference type="NCBI Taxonomy" id="209062"/>
    <lineage>
        <taxon>Viruses</taxon>
        <taxon>Duplodnaviria</taxon>
        <taxon>Heunggongvirae</taxon>
        <taxon>Peploviricota</taxon>
        <taxon>Herviviricetes</taxon>
        <taxon>Herpesvirales</taxon>
        <taxon>Orthoherpesviridae</taxon>
        <taxon>Gammaherpesvirinae</taxon>
        <taxon>Lymphocryptovirus</taxon>
    </lineage>
</organism>
<dbReference type="InterPro" id="IPR058024">
    <property type="entry name" value="BILF1-like"/>
</dbReference>
<feature type="transmembrane region" description="Helical" evidence="1">
    <location>
        <begin position="132"/>
        <end position="152"/>
    </location>
</feature>
<proteinExistence type="predicted"/>
<evidence type="ECO:0000256" key="1">
    <source>
        <dbReference type="SAM" id="Phobius"/>
    </source>
</evidence>
<evidence type="ECO:0000313" key="2">
    <source>
        <dbReference type="EMBL" id="AIW07479.1"/>
    </source>
</evidence>
<dbReference type="Gene3D" id="1.20.1070.10">
    <property type="entry name" value="Rhodopsin 7-helix transmembrane proteins"/>
    <property type="match status" value="1"/>
</dbReference>
<name>A0A0A0RZB4_9GAMA</name>
<feature type="transmembrane region" description="Helical" evidence="1">
    <location>
        <begin position="185"/>
        <end position="206"/>
    </location>
</feature>
<dbReference type="EMBL" id="KM091908">
    <property type="protein sequence ID" value="AIW07479.1"/>
    <property type="molecule type" value="Genomic_DNA"/>
</dbReference>
<dbReference type="SUPFAM" id="SSF81321">
    <property type="entry name" value="Family A G protein-coupled receptor-like"/>
    <property type="match status" value="1"/>
</dbReference>
<keyword evidence="1" id="KW-0812">Transmembrane</keyword>
<sequence>MDSTTPIMGSPQVRYPDGLGCNSTYSSGLAKFTAATMGLGILFLVLLLIFLIFVRKLQETMDWWLTAIILDTFLWLSGKLFQEFSSTGLCMLTQHMMMMSLLLSGLHHTGMGAHRAMMVSARTMTPIKKRSIICYIFFTFIVVLILVVASVLDAGLFADLNRGPNLCREGATPHGHAARQAAKGFFFLVCCLFTIITTIYITYKLLHTRLSARTRIIINVVCTGTLSALCWLLLAAPLVFRADPGNLGFYCPTVKLTRYYPAFGAILILILLLLYIWAYGKFIKDLKNSAQSTLFTFKRRGSLSI</sequence>
<feature type="transmembrane region" description="Helical" evidence="1">
    <location>
        <begin position="259"/>
        <end position="278"/>
    </location>
</feature>